<dbReference type="PANTHER" id="PTHR13812:SF19">
    <property type="entry name" value="KETIMINE REDUCTASE MU-CRYSTALLIN"/>
    <property type="match status" value="1"/>
</dbReference>
<proteinExistence type="predicted"/>
<gene>
    <name evidence="1" type="ORF">AMLFYP55_00904</name>
</gene>
<dbReference type="Gene3D" id="3.30.1780.10">
    <property type="entry name" value="ornithine cyclodeaminase, domain 1"/>
    <property type="match status" value="1"/>
</dbReference>
<reference evidence="1" key="1">
    <citation type="submission" date="2019-11" db="EMBL/GenBank/DDBJ databases">
        <authorList>
            <person name="Feng L."/>
        </authorList>
    </citation>
    <scope>NUCLEOTIDE SEQUENCE</scope>
    <source>
        <strain evidence="1">AMuciniphilaLFYP55</strain>
    </source>
</reference>
<dbReference type="RefSeq" id="WP_102721726.1">
    <property type="nucleotide sequence ID" value="NZ_CACRSS010000016.1"/>
</dbReference>
<dbReference type="AlphaFoldDB" id="A0A6N2UND2"/>
<dbReference type="InterPro" id="IPR036291">
    <property type="entry name" value="NAD(P)-bd_dom_sf"/>
</dbReference>
<evidence type="ECO:0000313" key="1">
    <source>
        <dbReference type="EMBL" id="VYT16636.1"/>
    </source>
</evidence>
<dbReference type="SUPFAM" id="SSF51735">
    <property type="entry name" value="NAD(P)-binding Rossmann-fold domains"/>
    <property type="match status" value="1"/>
</dbReference>
<dbReference type="InterPro" id="IPR003462">
    <property type="entry name" value="ODC_Mu_crystall"/>
</dbReference>
<dbReference type="PANTHER" id="PTHR13812">
    <property type="entry name" value="KETIMINE REDUCTASE MU-CRYSTALLIN"/>
    <property type="match status" value="1"/>
</dbReference>
<organism evidence="1">
    <name type="scientific">Akkermansia muciniphila</name>
    <dbReference type="NCBI Taxonomy" id="239935"/>
    <lineage>
        <taxon>Bacteria</taxon>
        <taxon>Pseudomonadati</taxon>
        <taxon>Verrucomicrobiota</taxon>
        <taxon>Verrucomicrobiia</taxon>
        <taxon>Verrucomicrobiales</taxon>
        <taxon>Akkermansiaceae</taxon>
        <taxon>Akkermansia</taxon>
    </lineage>
</organism>
<dbReference type="Gene3D" id="3.40.50.720">
    <property type="entry name" value="NAD(P)-binding Rossmann-like Domain"/>
    <property type="match status" value="1"/>
</dbReference>
<protein>
    <submittedName>
        <fullName evidence="1">Ornithine cyclodeaminase</fullName>
    </submittedName>
</protein>
<dbReference type="InterPro" id="IPR023401">
    <property type="entry name" value="ODC_N"/>
</dbReference>
<dbReference type="Pfam" id="PF02423">
    <property type="entry name" value="OCD_Mu_crystall"/>
    <property type="match status" value="1"/>
</dbReference>
<sequence length="319" mass="36084">MLTIPHEIISSLNISPRQALQWVKESFRIKDEETVFLPHKISIAFEEGKFMNTMPCIVPGLNAMGVKIVTRYPERTKTINGEILLYDYHTGELLALMDAFWVTNARTGAVAALALQTFARQDFQTISLMGLGNTARATMACILALYPEKNFTVRLLSYKTHVSQFIEEFQCHSNVRFEEVENINSLIDGTDAVISCITNAEGLLAENSCFKPGITVIPVHTKGFQNCDLFFDKVFADDRDHVKNFRHFECFRQFGEIAPVLAGKAAGRTSPEERILSYNIGLGLHDIVFAKHIYDRLINIEEQKEKSPSFHFRQTACLP</sequence>
<accession>A0A6N2UND2</accession>
<name>A0A6N2UND2_9BACT</name>
<dbReference type="OrthoDB" id="9792005at2"/>
<dbReference type="GO" id="GO:0005737">
    <property type="term" value="C:cytoplasm"/>
    <property type="evidence" value="ECO:0007669"/>
    <property type="project" value="TreeGrafter"/>
</dbReference>
<dbReference type="EMBL" id="CACRSS010000016">
    <property type="protein sequence ID" value="VYT16636.1"/>
    <property type="molecule type" value="Genomic_DNA"/>
</dbReference>